<evidence type="ECO:0000313" key="2">
    <source>
        <dbReference type="Proteomes" id="UP000176791"/>
    </source>
</evidence>
<dbReference type="EMBL" id="MEZN01000013">
    <property type="protein sequence ID" value="OGD56565.1"/>
    <property type="molecule type" value="Genomic_DNA"/>
</dbReference>
<sequence>MSGTLTLTAGDLIVRFGRVLKVLGIKDKKVAFSPRFASQKTGGLTYSIPLKNIAGSNYRRIVTKDKLKSLFGSILGKPIPVEEPDTVAVKSSLGGNNLTETFTVIKALWSEKKSKSGILAGGKLSLYQQALEQAVEEVAAVKGIVPDKAKLMIMEALKSKQADQAQTQKQG</sequence>
<dbReference type="AlphaFoldDB" id="A0A1F5DN75"/>
<name>A0A1F5DN75_9BACT</name>
<dbReference type="STRING" id="1797460.A3E73_02900"/>
<organism evidence="1 2">
    <name type="scientific">Candidatus Beckwithbacteria bacterium RIFCSPHIGHO2_12_FULL_47_17</name>
    <dbReference type="NCBI Taxonomy" id="1797460"/>
    <lineage>
        <taxon>Bacteria</taxon>
        <taxon>Candidatus Beckwithiibacteriota</taxon>
    </lineage>
</organism>
<accession>A0A1F5DN75</accession>
<proteinExistence type="predicted"/>
<reference evidence="1 2" key="1">
    <citation type="journal article" date="2016" name="Nat. Commun.">
        <title>Thousands of microbial genomes shed light on interconnected biogeochemical processes in an aquifer system.</title>
        <authorList>
            <person name="Anantharaman K."/>
            <person name="Brown C.T."/>
            <person name="Hug L.A."/>
            <person name="Sharon I."/>
            <person name="Castelle C.J."/>
            <person name="Probst A.J."/>
            <person name="Thomas B.C."/>
            <person name="Singh A."/>
            <person name="Wilkins M.J."/>
            <person name="Karaoz U."/>
            <person name="Brodie E.L."/>
            <person name="Williams K.H."/>
            <person name="Hubbard S.S."/>
            <person name="Banfield J.F."/>
        </authorList>
    </citation>
    <scope>NUCLEOTIDE SEQUENCE [LARGE SCALE GENOMIC DNA]</scope>
</reference>
<protein>
    <recommendedName>
        <fullName evidence="3">CarD-like/TRCF RNAP-interacting domain-containing protein</fullName>
    </recommendedName>
</protein>
<dbReference type="Proteomes" id="UP000176791">
    <property type="component" value="Unassembled WGS sequence"/>
</dbReference>
<gene>
    <name evidence="1" type="ORF">A3E73_02900</name>
</gene>
<evidence type="ECO:0000313" key="1">
    <source>
        <dbReference type="EMBL" id="OGD56565.1"/>
    </source>
</evidence>
<evidence type="ECO:0008006" key="3">
    <source>
        <dbReference type="Google" id="ProtNLM"/>
    </source>
</evidence>
<dbReference type="InterPro" id="IPR042215">
    <property type="entry name" value="CarD-like_C"/>
</dbReference>
<comment type="caution">
    <text evidence="1">The sequence shown here is derived from an EMBL/GenBank/DDBJ whole genome shotgun (WGS) entry which is preliminary data.</text>
</comment>
<dbReference type="Gene3D" id="1.20.58.1290">
    <property type="entry name" value="CarD-like, C-terminal domain"/>
    <property type="match status" value="1"/>
</dbReference>